<evidence type="ECO:0000313" key="2">
    <source>
        <dbReference type="EMBL" id="GBM37934.1"/>
    </source>
</evidence>
<dbReference type="OrthoDB" id="6457835at2759"/>
<evidence type="ECO:0000313" key="3">
    <source>
        <dbReference type="Proteomes" id="UP000499080"/>
    </source>
</evidence>
<feature type="non-terminal residue" evidence="2">
    <location>
        <position position="1"/>
    </location>
</feature>
<feature type="coiled-coil region" evidence="1">
    <location>
        <begin position="13"/>
        <end position="180"/>
    </location>
</feature>
<accession>A0A4Y2FEF0</accession>
<feature type="non-terminal residue" evidence="2">
    <location>
        <position position="184"/>
    </location>
</feature>
<keyword evidence="1" id="KW-0175">Coiled coil</keyword>
<name>A0A4Y2FEF0_ARAVE</name>
<dbReference type="Proteomes" id="UP000499080">
    <property type="component" value="Unassembled WGS sequence"/>
</dbReference>
<proteinExistence type="predicted"/>
<sequence length="184" mass="21323">ELQVNLRSREVIQEGVEAELEKVKKELKDAQKELKHKEDRLHLEIDKAKHDKEALRKEIDTQKNRATVAETQLSQISRQSGASVDQARKIHELELEKEEAERKARAAEEALEKKIQRLRDTQEKLNTTNAVKEDMARTKRLLESQKADLEKEVEEQRNLLLKAEAKAAELRSQVDKTDRDLSSL</sequence>
<dbReference type="EMBL" id="BGPR01095301">
    <property type="protein sequence ID" value="GBM37934.1"/>
    <property type="molecule type" value="Genomic_DNA"/>
</dbReference>
<keyword evidence="3" id="KW-1185">Reference proteome</keyword>
<reference evidence="2 3" key="1">
    <citation type="journal article" date="2019" name="Sci. Rep.">
        <title>Orb-weaving spider Araneus ventricosus genome elucidates the spidroin gene catalogue.</title>
        <authorList>
            <person name="Kono N."/>
            <person name="Nakamura H."/>
            <person name="Ohtoshi R."/>
            <person name="Moran D.A.P."/>
            <person name="Shinohara A."/>
            <person name="Yoshida Y."/>
            <person name="Fujiwara M."/>
            <person name="Mori M."/>
            <person name="Tomita M."/>
            <person name="Arakawa K."/>
        </authorList>
    </citation>
    <scope>NUCLEOTIDE SEQUENCE [LARGE SCALE GENOMIC DNA]</scope>
</reference>
<evidence type="ECO:0000256" key="1">
    <source>
        <dbReference type="SAM" id="Coils"/>
    </source>
</evidence>
<protein>
    <submittedName>
        <fullName evidence="2">Uncharacterized protein</fullName>
    </submittedName>
</protein>
<comment type="caution">
    <text evidence="2">The sequence shown here is derived from an EMBL/GenBank/DDBJ whole genome shotgun (WGS) entry which is preliminary data.</text>
</comment>
<organism evidence="2 3">
    <name type="scientific">Araneus ventricosus</name>
    <name type="common">Orbweaver spider</name>
    <name type="synonym">Epeira ventricosa</name>
    <dbReference type="NCBI Taxonomy" id="182803"/>
    <lineage>
        <taxon>Eukaryota</taxon>
        <taxon>Metazoa</taxon>
        <taxon>Ecdysozoa</taxon>
        <taxon>Arthropoda</taxon>
        <taxon>Chelicerata</taxon>
        <taxon>Arachnida</taxon>
        <taxon>Araneae</taxon>
        <taxon>Araneomorphae</taxon>
        <taxon>Entelegynae</taxon>
        <taxon>Araneoidea</taxon>
        <taxon>Araneidae</taxon>
        <taxon>Araneus</taxon>
    </lineage>
</organism>
<dbReference type="AlphaFoldDB" id="A0A4Y2FEF0"/>
<gene>
    <name evidence="2" type="ORF">AVEN_206367_1</name>
</gene>